<dbReference type="InterPro" id="IPR051541">
    <property type="entry name" value="PTS_SugarTrans_NitroReg"/>
</dbReference>
<dbReference type="GO" id="GO:0030295">
    <property type="term" value="F:protein kinase activator activity"/>
    <property type="evidence" value="ECO:0007669"/>
    <property type="project" value="TreeGrafter"/>
</dbReference>
<organism evidence="2 3">
    <name type="scientific">Kingella denitrificans ATCC 33394</name>
    <dbReference type="NCBI Taxonomy" id="888741"/>
    <lineage>
        <taxon>Bacteria</taxon>
        <taxon>Pseudomonadati</taxon>
        <taxon>Pseudomonadota</taxon>
        <taxon>Betaproteobacteria</taxon>
        <taxon>Neisseriales</taxon>
        <taxon>Neisseriaceae</taxon>
        <taxon>Kingella</taxon>
    </lineage>
</organism>
<dbReference type="CDD" id="cd00211">
    <property type="entry name" value="PTS_IIA_fru"/>
    <property type="match status" value="1"/>
</dbReference>
<dbReference type="RefSeq" id="WP_003784059.1">
    <property type="nucleotide sequence ID" value="NZ_GL870929.1"/>
</dbReference>
<dbReference type="InterPro" id="IPR002178">
    <property type="entry name" value="PTS_EIIA_type-2_dom"/>
</dbReference>
<sequence>MKAISEILPLSRVVLDMEASSKKRLFEQVAQLLHEQVGLPQSDVFDCLVARERLGSTGLGHGVAMPHGRHADVQAACGVFVRLKEAVDFDAPDNKPVSLVFVLLVPESATGEHLEILSHLAERFADKNVRDALLGTQDAAAARDLLIND</sequence>
<dbReference type="SUPFAM" id="SSF55804">
    <property type="entry name" value="Phoshotransferase/anion transport protein"/>
    <property type="match status" value="1"/>
</dbReference>
<evidence type="ECO:0000313" key="2">
    <source>
        <dbReference type="EMBL" id="EGC16639.1"/>
    </source>
</evidence>
<protein>
    <submittedName>
        <fullName evidence="2">PTS IIA-like nitrogen-regulatory protein PtsN</fullName>
        <ecNumber evidence="2">2.7.1.69</ecNumber>
    </submittedName>
</protein>
<feature type="domain" description="PTS EIIA type-2" evidence="1">
    <location>
        <begin position="6"/>
        <end position="149"/>
    </location>
</feature>
<dbReference type="InterPro" id="IPR006320">
    <property type="entry name" value="PTS_Nitro_regul"/>
</dbReference>
<dbReference type="PANTHER" id="PTHR47738:SF1">
    <property type="entry name" value="NITROGEN REGULATORY PROTEIN"/>
    <property type="match status" value="1"/>
</dbReference>
<reference evidence="2 3" key="1">
    <citation type="submission" date="2011-01" db="EMBL/GenBank/DDBJ databases">
        <authorList>
            <person name="Muzny D."/>
            <person name="Qin X."/>
            <person name="Deng J."/>
            <person name="Jiang H."/>
            <person name="Liu Y."/>
            <person name="Qu J."/>
            <person name="Song X.-Z."/>
            <person name="Zhang L."/>
            <person name="Thornton R."/>
            <person name="Coyle M."/>
            <person name="Francisco L."/>
            <person name="Jackson L."/>
            <person name="Javaid M."/>
            <person name="Korchina V."/>
            <person name="Kovar C."/>
            <person name="Mata R."/>
            <person name="Mathew T."/>
            <person name="Ngo R."/>
            <person name="Nguyen L."/>
            <person name="Nguyen N."/>
            <person name="Okwuonu G."/>
            <person name="Ongeri F."/>
            <person name="Pham C."/>
            <person name="Simmons D."/>
            <person name="Wilczek-Boney K."/>
            <person name="Hale W."/>
            <person name="Jakkamsetti A."/>
            <person name="Pham P."/>
            <person name="Ruth R."/>
            <person name="San Lucas F."/>
            <person name="Warren J."/>
            <person name="Zhang J."/>
            <person name="Zhao Z."/>
            <person name="Zhou C."/>
            <person name="Zhu D."/>
            <person name="Lee S."/>
            <person name="Bess C."/>
            <person name="Blankenburg K."/>
            <person name="Forbes L."/>
            <person name="Fu Q."/>
            <person name="Gubbala S."/>
            <person name="Hirani K."/>
            <person name="Jayaseelan J.C."/>
            <person name="Lara F."/>
            <person name="Munidasa M."/>
            <person name="Palculict T."/>
            <person name="Patil S."/>
            <person name="Pu L.-L."/>
            <person name="Saada N."/>
            <person name="Tang L."/>
            <person name="Weissenberger G."/>
            <person name="Zhu Y."/>
            <person name="Hemphill L."/>
            <person name="Shang Y."/>
            <person name="Youmans B."/>
            <person name="Ayvaz T."/>
            <person name="Ross M."/>
            <person name="Santibanez J."/>
            <person name="Aqrawi P."/>
            <person name="Gross S."/>
            <person name="Joshi V."/>
            <person name="Fowler G."/>
            <person name="Nazareth L."/>
            <person name="Reid J."/>
            <person name="Worley K."/>
            <person name="Petrosino J."/>
            <person name="Highlander S."/>
            <person name="Gibbs R."/>
        </authorList>
    </citation>
    <scope>NUCLEOTIDE SEQUENCE [LARGE SCALE GENOMIC DNA]</scope>
    <source>
        <strain evidence="2 3">ATCC 33394</strain>
    </source>
</reference>
<dbReference type="HOGENOM" id="CLU_072531_5_2_4"/>
<comment type="caution">
    <text evidence="2">The sequence shown here is derived from an EMBL/GenBank/DDBJ whole genome shotgun (WGS) entry which is preliminary data.</text>
</comment>
<evidence type="ECO:0000313" key="3">
    <source>
        <dbReference type="Proteomes" id="UP000004088"/>
    </source>
</evidence>
<dbReference type="InterPro" id="IPR016152">
    <property type="entry name" value="PTrfase/Anion_transptr"/>
</dbReference>
<dbReference type="PROSITE" id="PS00372">
    <property type="entry name" value="PTS_EIIA_TYPE_2_HIS"/>
    <property type="match status" value="1"/>
</dbReference>
<dbReference type="GO" id="GO:0009401">
    <property type="term" value="P:phosphoenolpyruvate-dependent sugar phosphotransferase system"/>
    <property type="evidence" value="ECO:0007669"/>
    <property type="project" value="InterPro"/>
</dbReference>
<dbReference type="Proteomes" id="UP000004088">
    <property type="component" value="Unassembled WGS sequence"/>
</dbReference>
<dbReference type="PANTHER" id="PTHR47738">
    <property type="entry name" value="PTS SYSTEM FRUCTOSE-LIKE EIIA COMPONENT-RELATED"/>
    <property type="match status" value="1"/>
</dbReference>
<accession>F0F1M4</accession>
<dbReference type="EMBL" id="AEWV01000040">
    <property type="protein sequence ID" value="EGC16639.1"/>
    <property type="molecule type" value="Genomic_DNA"/>
</dbReference>
<dbReference type="EC" id="2.7.1.69" evidence="2"/>
<dbReference type="AlphaFoldDB" id="F0F1M4"/>
<dbReference type="Gene3D" id="3.40.930.10">
    <property type="entry name" value="Mannitol-specific EII, Chain A"/>
    <property type="match status" value="1"/>
</dbReference>
<dbReference type="NCBIfam" id="TIGR01419">
    <property type="entry name" value="nitro_reg_IIA"/>
    <property type="match status" value="1"/>
</dbReference>
<dbReference type="GO" id="GO:0008982">
    <property type="term" value="F:protein-N(PI)-phosphohistidine-sugar phosphotransferase activity"/>
    <property type="evidence" value="ECO:0007669"/>
    <property type="project" value="InterPro"/>
</dbReference>
<proteinExistence type="predicted"/>
<name>F0F1M4_9NEIS</name>
<keyword evidence="2" id="KW-0808">Transferase</keyword>
<dbReference type="STRING" id="888741.HMPREF9098_2009"/>
<gene>
    <name evidence="2" type="primary">ptsN</name>
    <name evidence="2" type="ORF">HMPREF9098_2009</name>
</gene>
<dbReference type="Pfam" id="PF00359">
    <property type="entry name" value="PTS_EIIA_2"/>
    <property type="match status" value="1"/>
</dbReference>
<keyword evidence="3" id="KW-1185">Reference proteome</keyword>
<dbReference type="PROSITE" id="PS51094">
    <property type="entry name" value="PTS_EIIA_TYPE_2"/>
    <property type="match status" value="1"/>
</dbReference>
<evidence type="ECO:0000259" key="1">
    <source>
        <dbReference type="PROSITE" id="PS51094"/>
    </source>
</evidence>